<keyword evidence="19" id="KW-1133">Transmembrane helix</keyword>
<evidence type="ECO:0000313" key="20">
    <source>
        <dbReference type="EMBL" id="SIO44466.1"/>
    </source>
</evidence>
<evidence type="ECO:0000256" key="3">
    <source>
        <dbReference type="ARBA" id="ARBA00011955"/>
    </source>
</evidence>
<dbReference type="InterPro" id="IPR007495">
    <property type="entry name" value="NqrM"/>
</dbReference>
<evidence type="ECO:0000256" key="9">
    <source>
        <dbReference type="ARBA" id="ARBA00022723"/>
    </source>
</evidence>
<proteinExistence type="inferred from homology"/>
<evidence type="ECO:0000256" key="4">
    <source>
        <dbReference type="ARBA" id="ARBA00016337"/>
    </source>
</evidence>
<evidence type="ECO:0000256" key="5">
    <source>
        <dbReference type="ARBA" id="ARBA00022475"/>
    </source>
</evidence>
<evidence type="ECO:0000256" key="18">
    <source>
        <dbReference type="ARBA" id="ARBA00060485"/>
    </source>
</evidence>
<dbReference type="eggNOG" id="COG2991">
    <property type="taxonomic scope" value="Bacteria"/>
</dbReference>
<keyword evidence="7" id="KW-0285">Flavoprotein</keyword>
<dbReference type="Proteomes" id="UP000185062">
    <property type="component" value="Unassembled WGS sequence"/>
</dbReference>
<dbReference type="PANTHER" id="PTHR30040">
    <property type="entry name" value="THIAMINE BIOSYNTHESIS LIPOPROTEIN APBE"/>
    <property type="match status" value="1"/>
</dbReference>
<dbReference type="FunFam" id="3.10.520.10:FF:000001">
    <property type="entry name" value="FAD:protein FMN transferase"/>
    <property type="match status" value="1"/>
</dbReference>
<evidence type="ECO:0000256" key="16">
    <source>
        <dbReference type="ARBA" id="ARBA00031306"/>
    </source>
</evidence>
<evidence type="ECO:0000256" key="8">
    <source>
        <dbReference type="ARBA" id="ARBA00022679"/>
    </source>
</evidence>
<evidence type="ECO:0000313" key="21">
    <source>
        <dbReference type="Proteomes" id="UP000185062"/>
    </source>
</evidence>
<keyword evidence="14" id="KW-0564">Palmitate</keyword>
<keyword evidence="12" id="KW-0460">Magnesium</keyword>
<keyword evidence="19" id="KW-0812">Transmembrane</keyword>
<keyword evidence="10" id="KW-0732">Signal</keyword>
<keyword evidence="13 19" id="KW-0472">Membrane</keyword>
<protein>
    <recommendedName>
        <fullName evidence="4">FAD:protein FMN transferase</fullName>
        <ecNumber evidence="3">2.7.1.180</ecNumber>
    </recommendedName>
    <alternativeName>
        <fullName evidence="16">Flavin transferase</fullName>
    </alternativeName>
</protein>
<name>A0A1N6JKA6_9PROT</name>
<dbReference type="InterPro" id="IPR024932">
    <property type="entry name" value="ApbE"/>
</dbReference>
<dbReference type="AlphaFoldDB" id="A0A1N6JKA6"/>
<dbReference type="Pfam" id="PF02424">
    <property type="entry name" value="ApbE"/>
    <property type="match status" value="1"/>
</dbReference>
<comment type="cofactor">
    <cofactor evidence="1">
        <name>Mg(2+)</name>
        <dbReference type="ChEBI" id="CHEBI:18420"/>
    </cofactor>
</comment>
<dbReference type="EC" id="2.7.1.180" evidence="3"/>
<keyword evidence="15 20" id="KW-0449">Lipoprotein</keyword>
<keyword evidence="9" id="KW-0479">Metal-binding</keyword>
<gene>
    <name evidence="20" type="ORF">SAMN02743940_2669</name>
</gene>
<dbReference type="Pfam" id="PF04400">
    <property type="entry name" value="NqrM"/>
    <property type="match status" value="1"/>
</dbReference>
<evidence type="ECO:0000256" key="15">
    <source>
        <dbReference type="ARBA" id="ARBA00023288"/>
    </source>
</evidence>
<keyword evidence="5" id="KW-1003">Cell membrane</keyword>
<comment type="similarity">
    <text evidence="2">Belongs to the ApbE family.</text>
</comment>
<keyword evidence="6" id="KW-0997">Cell inner membrane</keyword>
<keyword evidence="11" id="KW-0274">FAD</keyword>
<dbReference type="GO" id="GO:0005886">
    <property type="term" value="C:plasma membrane"/>
    <property type="evidence" value="ECO:0007669"/>
    <property type="project" value="UniProtKB-SubCell"/>
</dbReference>
<dbReference type="Gene3D" id="3.10.520.10">
    <property type="entry name" value="ApbE-like domains"/>
    <property type="match status" value="1"/>
</dbReference>
<keyword evidence="8" id="KW-0808">Transferase</keyword>
<evidence type="ECO:0000256" key="6">
    <source>
        <dbReference type="ARBA" id="ARBA00022519"/>
    </source>
</evidence>
<organism evidence="20 21">
    <name type="scientific">Nitrosomonas cryotolerans ATCC 49181</name>
    <dbReference type="NCBI Taxonomy" id="1131553"/>
    <lineage>
        <taxon>Bacteria</taxon>
        <taxon>Pseudomonadati</taxon>
        <taxon>Pseudomonadota</taxon>
        <taxon>Betaproteobacteria</taxon>
        <taxon>Nitrosomonadales</taxon>
        <taxon>Nitrosomonadaceae</taxon>
        <taxon>Nitrosomonas</taxon>
    </lineage>
</organism>
<dbReference type="eggNOG" id="COG1477">
    <property type="taxonomic scope" value="Bacteria"/>
</dbReference>
<dbReference type="InterPro" id="IPR003374">
    <property type="entry name" value="ApbE-like_sf"/>
</dbReference>
<evidence type="ECO:0000256" key="1">
    <source>
        <dbReference type="ARBA" id="ARBA00001946"/>
    </source>
</evidence>
<keyword evidence="21" id="KW-1185">Reference proteome</keyword>
<reference evidence="20 21" key="1">
    <citation type="submission" date="2016-12" db="EMBL/GenBank/DDBJ databases">
        <authorList>
            <person name="Song W.-J."/>
            <person name="Kurnit D.M."/>
        </authorList>
    </citation>
    <scope>NUCLEOTIDE SEQUENCE [LARGE SCALE GENOMIC DNA]</scope>
    <source>
        <strain evidence="20 21">ATCC 49181</strain>
    </source>
</reference>
<comment type="subcellular location">
    <subcellularLocation>
        <location evidence="18">Cell inner membrane</location>
        <topology evidence="18">Lipid-anchor</topology>
        <orientation evidence="18">Periplasmic side</orientation>
    </subcellularLocation>
</comment>
<dbReference type="PANTHER" id="PTHR30040:SF2">
    <property type="entry name" value="FAD:PROTEIN FMN TRANSFERASE"/>
    <property type="match status" value="1"/>
</dbReference>
<evidence type="ECO:0000256" key="2">
    <source>
        <dbReference type="ARBA" id="ARBA00008282"/>
    </source>
</evidence>
<evidence type="ECO:0000256" key="13">
    <source>
        <dbReference type="ARBA" id="ARBA00023136"/>
    </source>
</evidence>
<evidence type="ECO:0000256" key="12">
    <source>
        <dbReference type="ARBA" id="ARBA00022842"/>
    </source>
</evidence>
<feature type="transmembrane region" description="Helical" evidence="19">
    <location>
        <begin position="335"/>
        <end position="358"/>
    </location>
</feature>
<evidence type="ECO:0000256" key="10">
    <source>
        <dbReference type="ARBA" id="ARBA00022729"/>
    </source>
</evidence>
<dbReference type="GO" id="GO:0046872">
    <property type="term" value="F:metal ion binding"/>
    <property type="evidence" value="ECO:0007669"/>
    <property type="project" value="UniProtKB-KW"/>
</dbReference>
<dbReference type="GO" id="GO:0016740">
    <property type="term" value="F:transferase activity"/>
    <property type="evidence" value="ECO:0007669"/>
    <property type="project" value="UniProtKB-KW"/>
</dbReference>
<dbReference type="EMBL" id="FSRO01000001">
    <property type="protein sequence ID" value="SIO44466.1"/>
    <property type="molecule type" value="Genomic_DNA"/>
</dbReference>
<accession>A0A1N6JKA6</accession>
<comment type="catalytic activity">
    <reaction evidence="17">
        <text>L-threonyl-[protein] + FAD = FMN-L-threonyl-[protein] + AMP + H(+)</text>
        <dbReference type="Rhea" id="RHEA:36847"/>
        <dbReference type="Rhea" id="RHEA-COMP:11060"/>
        <dbReference type="Rhea" id="RHEA-COMP:11061"/>
        <dbReference type="ChEBI" id="CHEBI:15378"/>
        <dbReference type="ChEBI" id="CHEBI:30013"/>
        <dbReference type="ChEBI" id="CHEBI:57692"/>
        <dbReference type="ChEBI" id="CHEBI:74257"/>
        <dbReference type="ChEBI" id="CHEBI:456215"/>
        <dbReference type="EC" id="2.7.1.180"/>
    </reaction>
</comment>
<evidence type="ECO:0000256" key="14">
    <source>
        <dbReference type="ARBA" id="ARBA00023139"/>
    </source>
</evidence>
<dbReference type="RefSeq" id="WP_143071283.1">
    <property type="nucleotide sequence ID" value="NZ_FSRO01000001.1"/>
</dbReference>
<dbReference type="STRING" id="44575.SAMN05216419_104914"/>
<evidence type="ECO:0000256" key="11">
    <source>
        <dbReference type="ARBA" id="ARBA00022827"/>
    </source>
</evidence>
<dbReference type="SUPFAM" id="SSF143631">
    <property type="entry name" value="ApbE-like"/>
    <property type="match status" value="1"/>
</dbReference>
<evidence type="ECO:0000256" key="7">
    <source>
        <dbReference type="ARBA" id="ARBA00022630"/>
    </source>
</evidence>
<evidence type="ECO:0000256" key="19">
    <source>
        <dbReference type="SAM" id="Phobius"/>
    </source>
</evidence>
<sequence>MIIFLIVIIYQVFSEAPLTLSHLSGHTMGTSYSVKYRYNLEVVPPETLHNQIETLLVAINHVMSTYDPDSELSRFNRAKTTDWISVTPSLFTVLTAASEVHKKSKGAFDITVGPLVNLWGFGPEIHPRRIPSEVEIMAAREQTGQNKLILHETLPAIRKTHTDIVIDLSGIAKGYAVDQVAELLQSHDIQHYMIEIGGEIRVQGHNAQEAPWHIGIEKPLVETRSLQKVLTLENTALATSGDYRNFFEIAGQRYIHTIDPVTGWPLKNQLASVTVITDSCMYADAWATALQVLGFEHGMRVAEQLGLPVLFIINRNGVFEEHMSRDFQPNRIKSFMMIFIASFSIIGIAILAMAIGAINGRPPLGGSCGGLARLGLKCDLGCNSACQKRLTPIQPDNKPHSDRDH</sequence>
<evidence type="ECO:0000256" key="17">
    <source>
        <dbReference type="ARBA" id="ARBA00048540"/>
    </source>
</evidence>